<keyword evidence="2" id="KW-1185">Reference proteome</keyword>
<dbReference type="Proteomes" id="UP000033428">
    <property type="component" value="Unassembled WGS sequence"/>
</dbReference>
<gene>
    <name evidence="1" type="ORF">OMAG_000513</name>
</gene>
<protein>
    <submittedName>
        <fullName evidence="1">Uncharacterized protein</fullName>
    </submittedName>
</protein>
<comment type="caution">
    <text evidence="1">The sequence shown here is derived from an EMBL/GenBank/DDBJ whole genome shotgun (WGS) entry which is preliminary data.</text>
</comment>
<proteinExistence type="predicted"/>
<feature type="non-terminal residue" evidence="1">
    <location>
        <position position="1"/>
    </location>
</feature>
<dbReference type="AlphaFoldDB" id="A0A0F0CUA5"/>
<organism evidence="1 2">
    <name type="scientific">Candidatus Omnitrophus magneticus</name>
    <dbReference type="NCBI Taxonomy" id="1609969"/>
    <lineage>
        <taxon>Bacteria</taxon>
        <taxon>Pseudomonadati</taxon>
        <taxon>Candidatus Omnitrophota</taxon>
        <taxon>Candidatus Omnitrophus</taxon>
    </lineage>
</organism>
<name>A0A0F0CUA5_9BACT</name>
<evidence type="ECO:0000313" key="1">
    <source>
        <dbReference type="EMBL" id="KJJ85619.1"/>
    </source>
</evidence>
<sequence>ELKNIGIISDLREVLFLNDKIPRTPPATTFDPAHFFSYGDFSLIFEIVSFVLSPDYNRYLVMPI</sequence>
<dbReference type="EMBL" id="JYNY01000112">
    <property type="protein sequence ID" value="KJJ85619.1"/>
    <property type="molecule type" value="Genomic_DNA"/>
</dbReference>
<reference evidence="1 2" key="1">
    <citation type="submission" date="2015-02" db="EMBL/GenBank/DDBJ databases">
        <title>Single-cell genomics of uncultivated deep-branching MTB reveals a conserved set of magnetosome genes.</title>
        <authorList>
            <person name="Kolinko S."/>
            <person name="Richter M."/>
            <person name="Glockner F.O."/>
            <person name="Brachmann A."/>
            <person name="Schuler D."/>
        </authorList>
    </citation>
    <scope>NUCLEOTIDE SEQUENCE [LARGE SCALE GENOMIC DNA]</scope>
    <source>
        <strain evidence="1">SKK-01</strain>
    </source>
</reference>
<evidence type="ECO:0000313" key="2">
    <source>
        <dbReference type="Proteomes" id="UP000033428"/>
    </source>
</evidence>
<accession>A0A0F0CUA5</accession>